<accession>A0AAE3DNR1</accession>
<keyword evidence="1" id="KW-0812">Transmembrane</keyword>
<name>A0AAE3DNR1_9FIRM</name>
<feature type="transmembrane region" description="Helical" evidence="1">
    <location>
        <begin position="50"/>
        <end position="67"/>
    </location>
</feature>
<gene>
    <name evidence="2" type="ORF">LKD45_15250</name>
</gene>
<sequence length="76" mass="8982">FWHKLFGTKRSCCSINDYSSILQQPPFCRSGIFAEYFYQRKMMFSSDKKFVFHIFYAMIITAAHLFFGRCAAESDI</sequence>
<keyword evidence="1" id="KW-0472">Membrane</keyword>
<dbReference type="Proteomes" id="UP001199355">
    <property type="component" value="Unassembled WGS sequence"/>
</dbReference>
<evidence type="ECO:0000313" key="2">
    <source>
        <dbReference type="EMBL" id="MCC2169022.1"/>
    </source>
</evidence>
<comment type="caution">
    <text evidence="2">The sequence shown here is derived from an EMBL/GenBank/DDBJ whole genome shotgun (WGS) entry which is preliminary data.</text>
</comment>
<evidence type="ECO:0000256" key="1">
    <source>
        <dbReference type="SAM" id="Phobius"/>
    </source>
</evidence>
<organism evidence="2 3">
    <name type="scientific">Gallintestinimicrobium propionicum</name>
    <dbReference type="NCBI Taxonomy" id="2981770"/>
    <lineage>
        <taxon>Bacteria</taxon>
        <taxon>Bacillati</taxon>
        <taxon>Bacillota</taxon>
        <taxon>Clostridia</taxon>
        <taxon>Lachnospirales</taxon>
        <taxon>Lachnospiraceae</taxon>
        <taxon>Gallintestinimicrobium</taxon>
    </lineage>
</organism>
<keyword evidence="3" id="KW-1185">Reference proteome</keyword>
<dbReference type="RefSeq" id="WP_308729063.1">
    <property type="nucleotide sequence ID" value="NZ_JAJEQF010000057.1"/>
</dbReference>
<dbReference type="EMBL" id="JAJEQF010000057">
    <property type="protein sequence ID" value="MCC2169022.1"/>
    <property type="molecule type" value="Genomic_DNA"/>
</dbReference>
<protein>
    <submittedName>
        <fullName evidence="2">Uncharacterized protein</fullName>
    </submittedName>
</protein>
<proteinExistence type="predicted"/>
<dbReference type="AlphaFoldDB" id="A0AAE3DNR1"/>
<feature type="non-terminal residue" evidence="2">
    <location>
        <position position="1"/>
    </location>
</feature>
<evidence type="ECO:0000313" key="3">
    <source>
        <dbReference type="Proteomes" id="UP001199355"/>
    </source>
</evidence>
<keyword evidence="1" id="KW-1133">Transmembrane helix</keyword>
<reference evidence="2 3" key="1">
    <citation type="submission" date="2021-10" db="EMBL/GenBank/DDBJ databases">
        <title>Anaerobic single-cell dispensing facilitates the cultivation of human gut bacteria.</title>
        <authorList>
            <person name="Afrizal A."/>
        </authorList>
    </citation>
    <scope>NUCLEOTIDE SEQUENCE [LARGE SCALE GENOMIC DNA]</scope>
    <source>
        <strain evidence="2 3">CLA-AA-H244</strain>
    </source>
</reference>